<keyword evidence="2" id="KW-0547">Nucleotide-binding</keyword>
<evidence type="ECO:0000313" key="13">
    <source>
        <dbReference type="EMBL" id="QBM89311.1"/>
    </source>
</evidence>
<organism evidence="13 14">
    <name type="scientific">Metschnikowia aff. pulcherrima</name>
    <dbReference type="NCBI Taxonomy" id="2163413"/>
    <lineage>
        <taxon>Eukaryota</taxon>
        <taxon>Fungi</taxon>
        <taxon>Dikarya</taxon>
        <taxon>Ascomycota</taxon>
        <taxon>Saccharomycotina</taxon>
        <taxon>Pichiomycetes</taxon>
        <taxon>Metschnikowiaceae</taxon>
        <taxon>Metschnikowia</taxon>
    </lineage>
</organism>
<dbReference type="FunFam" id="3.30.428.10:FF:000013">
    <property type="entry name" value="Hit family protein 1"/>
    <property type="match status" value="1"/>
</dbReference>
<accession>A0A4P6XTG9</accession>
<comment type="catalytic activity">
    <reaction evidence="6">
        <text>adenosine 5'-phosphoramidate + H2O = NH4(+) + AMP</text>
        <dbReference type="Rhea" id="RHEA:67916"/>
        <dbReference type="ChEBI" id="CHEBI:15377"/>
        <dbReference type="ChEBI" id="CHEBI:28938"/>
        <dbReference type="ChEBI" id="CHEBI:57890"/>
        <dbReference type="ChEBI" id="CHEBI:456215"/>
    </reaction>
    <physiologicalReaction direction="left-to-right" evidence="6">
        <dbReference type="Rhea" id="RHEA:67917"/>
    </physiologicalReaction>
</comment>
<sequence length="180" mass="20209">MMENRAFQDTNNSVAPSISIKFRPKEDKQSNFTMASSASCIFCDIIKGKIPSFKLLETKYTYSFLDIQPTAEAHCLIIPKHHGAKLHNIPDEYLADLLPTVKKLTKVLKLDENDSPEGEGYNILQNNGRIAHQVVDHVHFHLIPKKDEASGLGVGWPAQETDFEKLGKLHESLKSALEKL</sequence>
<evidence type="ECO:0000259" key="12">
    <source>
        <dbReference type="PROSITE" id="PS51084"/>
    </source>
</evidence>
<evidence type="ECO:0000256" key="10">
    <source>
        <dbReference type="PIRSR" id="PIRSR601310-3"/>
    </source>
</evidence>
<evidence type="ECO:0000256" key="6">
    <source>
        <dbReference type="ARBA" id="ARBA00052319"/>
    </source>
</evidence>
<comment type="cofactor">
    <cofactor evidence="1">
        <name>Mg(2+)</name>
        <dbReference type="ChEBI" id="CHEBI:18420"/>
    </cofactor>
</comment>
<dbReference type="InterPro" id="IPR001310">
    <property type="entry name" value="Histidine_triad_HIT"/>
</dbReference>
<dbReference type="GO" id="GO:0009117">
    <property type="term" value="P:nucleotide metabolic process"/>
    <property type="evidence" value="ECO:0007669"/>
    <property type="project" value="TreeGrafter"/>
</dbReference>
<proteinExistence type="inferred from homology"/>
<evidence type="ECO:0000256" key="2">
    <source>
        <dbReference type="ARBA" id="ARBA00022741"/>
    </source>
</evidence>
<evidence type="ECO:0000313" key="14">
    <source>
        <dbReference type="Proteomes" id="UP000292447"/>
    </source>
</evidence>
<dbReference type="InterPro" id="IPR039384">
    <property type="entry name" value="HINT"/>
</dbReference>
<dbReference type="Proteomes" id="UP000292447">
    <property type="component" value="Chromosome IV"/>
</dbReference>
<dbReference type="InterPro" id="IPR036265">
    <property type="entry name" value="HIT-like_sf"/>
</dbReference>
<evidence type="ECO:0000256" key="3">
    <source>
        <dbReference type="ARBA" id="ARBA00022801"/>
    </source>
</evidence>
<evidence type="ECO:0000256" key="9">
    <source>
        <dbReference type="PIRSR" id="PIRSR601310-1"/>
    </source>
</evidence>
<dbReference type="Gene3D" id="3.30.428.10">
    <property type="entry name" value="HIT-like"/>
    <property type="match status" value="1"/>
</dbReference>
<keyword evidence="4" id="KW-0460">Magnesium</keyword>
<evidence type="ECO:0000256" key="1">
    <source>
        <dbReference type="ARBA" id="ARBA00001946"/>
    </source>
</evidence>
<dbReference type="EMBL" id="CP034459">
    <property type="protein sequence ID" value="QBM89311.1"/>
    <property type="molecule type" value="Genomic_DNA"/>
</dbReference>
<dbReference type="PROSITE" id="PS51084">
    <property type="entry name" value="HIT_2"/>
    <property type="match status" value="1"/>
</dbReference>
<dbReference type="STRING" id="2163413.A0A4P6XTG9"/>
<evidence type="ECO:0000256" key="4">
    <source>
        <dbReference type="ARBA" id="ARBA00022842"/>
    </source>
</evidence>
<gene>
    <name evidence="13" type="primary">MPUL0D03810</name>
    <name evidence="13" type="ORF">METSCH_D03810</name>
</gene>
<keyword evidence="14" id="KW-1185">Reference proteome</keyword>
<dbReference type="GO" id="GO:0016787">
    <property type="term" value="F:hydrolase activity"/>
    <property type="evidence" value="ECO:0007669"/>
    <property type="project" value="UniProtKB-KW"/>
</dbReference>
<dbReference type="InterPro" id="IPR011146">
    <property type="entry name" value="HIT-like"/>
</dbReference>
<name>A0A4P6XTG9_9ASCO</name>
<reference evidence="14" key="1">
    <citation type="submission" date="2019-03" db="EMBL/GenBank/DDBJ databases">
        <title>Snf2 controls pulcherriminic acid biosynthesis and connects pigmentation and antifungal activity of the yeast Metschnikowia pulcherrima.</title>
        <authorList>
            <person name="Gore-Lloyd D."/>
            <person name="Sumann I."/>
            <person name="Brachmann A.O."/>
            <person name="Schneeberger K."/>
            <person name="Ortiz-Merino R.A."/>
            <person name="Moreno-Beltran M."/>
            <person name="Schlaefli M."/>
            <person name="Kirner P."/>
            <person name="Santos Kron A."/>
            <person name="Wolfe K.H."/>
            <person name="Piel J."/>
            <person name="Ahrens C.H."/>
            <person name="Henk D."/>
            <person name="Freimoser F.M."/>
        </authorList>
    </citation>
    <scope>NUCLEOTIDE SEQUENCE [LARGE SCALE GENOMIC DNA]</scope>
    <source>
        <strain evidence="14">APC 1.2</strain>
    </source>
</reference>
<feature type="short sequence motif" description="Histidine triad motif" evidence="10 11">
    <location>
        <begin position="137"/>
        <end position="141"/>
    </location>
</feature>
<comment type="similarity">
    <text evidence="5">Belongs to the HINT family.</text>
</comment>
<feature type="domain" description="HIT" evidence="12">
    <location>
        <begin position="41"/>
        <end position="152"/>
    </location>
</feature>
<dbReference type="SUPFAM" id="SSF54197">
    <property type="entry name" value="HIT-like"/>
    <property type="match status" value="1"/>
</dbReference>
<evidence type="ECO:0000256" key="11">
    <source>
        <dbReference type="PROSITE-ProRule" id="PRU00464"/>
    </source>
</evidence>
<dbReference type="AlphaFoldDB" id="A0A4P6XTG9"/>
<dbReference type="InterPro" id="IPR019808">
    <property type="entry name" value="Histidine_triad_CS"/>
</dbReference>
<dbReference type="PRINTS" id="PR00332">
    <property type="entry name" value="HISTRIAD"/>
</dbReference>
<evidence type="ECO:0000256" key="5">
    <source>
        <dbReference type="ARBA" id="ARBA00025764"/>
    </source>
</evidence>
<dbReference type="PANTHER" id="PTHR46648">
    <property type="entry name" value="HIT FAMILY PROTEIN 1"/>
    <property type="match status" value="1"/>
</dbReference>
<keyword evidence="3 13" id="KW-0378">Hydrolase</keyword>
<dbReference type="CDD" id="cd01277">
    <property type="entry name" value="HINT_subgroup"/>
    <property type="match status" value="1"/>
</dbReference>
<feature type="active site" description="Tele-AMP-histidine intermediate" evidence="9">
    <location>
        <position position="139"/>
    </location>
</feature>
<dbReference type="GO" id="GO:0000166">
    <property type="term" value="F:nucleotide binding"/>
    <property type="evidence" value="ECO:0007669"/>
    <property type="project" value="UniProtKB-KW"/>
</dbReference>
<evidence type="ECO:0000256" key="8">
    <source>
        <dbReference type="ARBA" id="ARBA00076050"/>
    </source>
</evidence>
<dbReference type="PANTHER" id="PTHR46648:SF1">
    <property type="entry name" value="ADENOSINE 5'-MONOPHOSPHORAMIDASE HNT1"/>
    <property type="match status" value="1"/>
</dbReference>
<dbReference type="Pfam" id="PF01230">
    <property type="entry name" value="HIT"/>
    <property type="match status" value="1"/>
</dbReference>
<evidence type="ECO:0000256" key="7">
    <source>
        <dbReference type="ARBA" id="ARBA00074222"/>
    </source>
</evidence>
<protein>
    <recommendedName>
        <fullName evidence="7">Adenosine 5'-monophosphoramidase HNT1</fullName>
    </recommendedName>
    <alternativeName>
        <fullName evidence="8">Histidine triad nucleotide-binding protein HNT1</fullName>
    </alternativeName>
</protein>
<dbReference type="PROSITE" id="PS00892">
    <property type="entry name" value="HIT_1"/>
    <property type="match status" value="1"/>
</dbReference>